<sequence length="318" mass="35528">MSNLARGRNSVNEWPPFDINSMSLTWAEEGYTLAPTQPPSPDVPIDPKDKTMLLMSVLLPIAAVLSIAGYLLNRRRRRNTGDFYDARVAEDELHGVEFLEIGGFPDFSSQDRKKIKIHYVDVQTSQIPTSPEDIEEICVRSDSDVSVVSSLGQSEGRFEVTMSINDPSAFPITNLTRTRGPNGEQHLYHQTEEGFDRLDNLADDEWVSDKGSYSNLPRLLRGGASNDSLRYSSDNSQDMEGFPVNTPDRSRASLLALSQSEFGDANSLTSSDDPEYTMPQRARKDSFGRTNLRRVLNFEIQDHDDEDGSVTGILRSIT</sequence>
<dbReference type="AlphaFoldDB" id="A0AAD3H409"/>
<keyword evidence="2" id="KW-0472">Membrane</keyword>
<keyword evidence="2" id="KW-1133">Transmembrane helix</keyword>
<dbReference type="EMBL" id="BLLK01000038">
    <property type="protein sequence ID" value="GFH49802.1"/>
    <property type="molecule type" value="Genomic_DNA"/>
</dbReference>
<evidence type="ECO:0000256" key="1">
    <source>
        <dbReference type="SAM" id="MobiDB-lite"/>
    </source>
</evidence>
<protein>
    <submittedName>
        <fullName evidence="3">Uncharacterized protein</fullName>
    </submittedName>
</protein>
<evidence type="ECO:0000313" key="4">
    <source>
        <dbReference type="Proteomes" id="UP001054902"/>
    </source>
</evidence>
<feature type="region of interest" description="Disordered" evidence="1">
    <location>
        <begin position="224"/>
        <end position="248"/>
    </location>
</feature>
<feature type="transmembrane region" description="Helical" evidence="2">
    <location>
        <begin position="52"/>
        <end position="72"/>
    </location>
</feature>
<reference evidence="3 4" key="1">
    <citation type="journal article" date="2021" name="Sci. Rep.">
        <title>The genome of the diatom Chaetoceros tenuissimus carries an ancient integrated fragment of an extant virus.</title>
        <authorList>
            <person name="Hongo Y."/>
            <person name="Kimura K."/>
            <person name="Takaki Y."/>
            <person name="Yoshida Y."/>
            <person name="Baba S."/>
            <person name="Kobayashi G."/>
            <person name="Nagasaki K."/>
            <person name="Hano T."/>
            <person name="Tomaru Y."/>
        </authorList>
    </citation>
    <scope>NUCLEOTIDE SEQUENCE [LARGE SCALE GENOMIC DNA]</scope>
    <source>
        <strain evidence="3 4">NIES-3715</strain>
    </source>
</reference>
<organism evidence="3 4">
    <name type="scientific">Chaetoceros tenuissimus</name>
    <dbReference type="NCBI Taxonomy" id="426638"/>
    <lineage>
        <taxon>Eukaryota</taxon>
        <taxon>Sar</taxon>
        <taxon>Stramenopiles</taxon>
        <taxon>Ochrophyta</taxon>
        <taxon>Bacillariophyta</taxon>
        <taxon>Coscinodiscophyceae</taxon>
        <taxon>Chaetocerotophycidae</taxon>
        <taxon>Chaetocerotales</taxon>
        <taxon>Chaetocerotaceae</taxon>
        <taxon>Chaetoceros</taxon>
    </lineage>
</organism>
<keyword evidence="2" id="KW-0812">Transmembrane</keyword>
<name>A0AAD3H409_9STRA</name>
<gene>
    <name evidence="3" type="ORF">CTEN210_06278</name>
</gene>
<keyword evidence="4" id="KW-1185">Reference proteome</keyword>
<evidence type="ECO:0000256" key="2">
    <source>
        <dbReference type="SAM" id="Phobius"/>
    </source>
</evidence>
<evidence type="ECO:0000313" key="3">
    <source>
        <dbReference type="EMBL" id="GFH49802.1"/>
    </source>
</evidence>
<feature type="compositionally biased region" description="Polar residues" evidence="1">
    <location>
        <begin position="225"/>
        <end position="238"/>
    </location>
</feature>
<proteinExistence type="predicted"/>
<dbReference type="Proteomes" id="UP001054902">
    <property type="component" value="Unassembled WGS sequence"/>
</dbReference>
<comment type="caution">
    <text evidence="3">The sequence shown here is derived from an EMBL/GenBank/DDBJ whole genome shotgun (WGS) entry which is preliminary data.</text>
</comment>
<accession>A0AAD3H409</accession>